<dbReference type="OrthoDB" id="10253089at2759"/>
<protein>
    <submittedName>
        <fullName evidence="2">Uncharacterized protein</fullName>
    </submittedName>
</protein>
<evidence type="ECO:0000256" key="1">
    <source>
        <dbReference type="ARBA" id="ARBA00008666"/>
    </source>
</evidence>
<dbReference type="InterPro" id="IPR029417">
    <property type="entry name" value="FAM227"/>
</dbReference>
<dbReference type="RefSeq" id="XP_067762673.1">
    <property type="nucleotide sequence ID" value="XM_067909917.1"/>
</dbReference>
<comment type="caution">
    <text evidence="2">The sequence shown here is derived from an EMBL/GenBank/DDBJ whole genome shotgun (WGS) entry which is preliminary data.</text>
</comment>
<keyword evidence="3" id="KW-1185">Reference proteome</keyword>
<dbReference type="EMBL" id="AUWU02000006">
    <property type="protein sequence ID" value="KAH0571900.1"/>
    <property type="molecule type" value="Genomic_DNA"/>
</dbReference>
<dbReference type="GeneID" id="94300122"/>
<name>A0A9P8LPD2_9EUKA</name>
<evidence type="ECO:0000313" key="2">
    <source>
        <dbReference type="EMBL" id="KAH0571900.1"/>
    </source>
</evidence>
<dbReference type="Proteomes" id="UP000018208">
    <property type="component" value="Unassembled WGS sequence"/>
</dbReference>
<comment type="similarity">
    <text evidence="1">Belongs to the FAM227 family.</text>
</comment>
<dbReference type="AlphaFoldDB" id="A0A9P8LPD2"/>
<sequence>MKTRKNETELLANQLMQLQNQSMVQMIDISQIKQVSTNHTTQQRSSSLNPLTSPLRETKKFINDQSVTSMPSWVPPTLDEAIEYSLFPDSQKIFSNSFSADKCLGFINKKYIKPIIISKFTKKQLEIIQFKIVTSVFGASKFTIQQLRIQQQMFKACDPIKISFTPIPAFLNTDIQSFLPIPPLDARPRLAMLLTLFAAQTELNEGICAWFLNNRIIDLVESLFWLVWAVIFDGLNCRKKFSEFGIQRKKWEGQDILPEHLDIQEKDLSVIDFLSNRISDDYATIQRSWMGCRGSEKDYIQEYLPYFVANAVHRMFLRTFPQYHHVFSPKFVDDLYNNVVYSFSGILNYPDYQKSVIYAIFGDSQISSVYSVANHLPSGSPLIGAETLDQVDLINVFHGKYFNSTSEISDNMRKTAQFYKSDEQNQNQLDEGAITYSAVIKPIDFDFVLFDELVNINNNFSVDRSSIRNTQVFNKSKAINHITPQLLFQSNQQNQNIFPSLTSAMNAEAIKVVRHAVPRSTLQNLDNTAKLTEKTKKTEEQMYYQAKNRQNAKIYDLDDVQEPSVKYTQIQFEEKKEVKKTKKSYKYEDMVQSDIEAYKQQPPPDAQDNSLRLTQLDTPKIDQKTNSMTIDNTFIIRLPPKYHKFGPQDTHIQQVIQNEVATNNDIIINIHDENYETIINSAISSVKTTHSQKIYKPLPQIKSVQSQEKPQTDAIETLKSHPLRITNQKIHVASVSPLLVRYLQISCAPAPADFRNFIVDSAYLRADLGRSDFVKKKNQRLEGKEGNDVGNFNQSTRAVNVVRRTRNDAWIDPSAIYQDLDDQRISKNTFIDDYNLKKEGLKQREKDERMAQKADNSELEIQKTLFLDQSLKGRNTRVAALSKVVVQEVEDQKKQMNVAKGDQAQAMLLDMREDLKKKLKCVDVTEKIAKTNLYAERKRKDKMEDILLRSNSKREQQ</sequence>
<proteinExistence type="inferred from homology"/>
<organism evidence="2 3">
    <name type="scientific">Spironucleus salmonicida</name>
    <dbReference type="NCBI Taxonomy" id="348837"/>
    <lineage>
        <taxon>Eukaryota</taxon>
        <taxon>Metamonada</taxon>
        <taxon>Diplomonadida</taxon>
        <taxon>Hexamitidae</taxon>
        <taxon>Hexamitinae</taxon>
        <taxon>Spironucleus</taxon>
    </lineage>
</organism>
<evidence type="ECO:0000313" key="3">
    <source>
        <dbReference type="Proteomes" id="UP000018208"/>
    </source>
</evidence>
<gene>
    <name evidence="2" type="ORF">SS50377_26099</name>
</gene>
<dbReference type="KEGG" id="ssao:94300122"/>
<accession>A0A9P8LPD2</accession>
<dbReference type="Pfam" id="PF14922">
    <property type="entry name" value="FWWh"/>
    <property type="match status" value="1"/>
</dbReference>
<reference evidence="2 3" key="1">
    <citation type="journal article" date="2014" name="PLoS Genet.">
        <title>The Genome of Spironucleus salmonicida Highlights a Fish Pathogen Adapted to Fluctuating Environments.</title>
        <authorList>
            <person name="Xu F."/>
            <person name="Jerlstrom-Hultqvist J."/>
            <person name="Einarsson E."/>
            <person name="Astvaldsson A."/>
            <person name="Svard S.G."/>
            <person name="Andersson J.O."/>
        </authorList>
    </citation>
    <scope>NUCLEOTIDE SEQUENCE [LARGE SCALE GENOMIC DNA]</scope>
    <source>
        <strain evidence="2 3">ATCC 50377</strain>
    </source>
</reference>